<gene>
    <name evidence="1" type="ORF">Salat_1250800</name>
</gene>
<evidence type="ECO:0000313" key="2">
    <source>
        <dbReference type="Proteomes" id="UP001293254"/>
    </source>
</evidence>
<reference evidence="1" key="2">
    <citation type="journal article" date="2024" name="Plant">
        <title>Genomic evolution and insights into agronomic trait innovations of Sesamum species.</title>
        <authorList>
            <person name="Miao H."/>
            <person name="Wang L."/>
            <person name="Qu L."/>
            <person name="Liu H."/>
            <person name="Sun Y."/>
            <person name="Le M."/>
            <person name="Wang Q."/>
            <person name="Wei S."/>
            <person name="Zheng Y."/>
            <person name="Lin W."/>
            <person name="Duan Y."/>
            <person name="Cao H."/>
            <person name="Xiong S."/>
            <person name="Wang X."/>
            <person name="Wei L."/>
            <person name="Li C."/>
            <person name="Ma Q."/>
            <person name="Ju M."/>
            <person name="Zhao R."/>
            <person name="Li G."/>
            <person name="Mu C."/>
            <person name="Tian Q."/>
            <person name="Mei H."/>
            <person name="Zhang T."/>
            <person name="Gao T."/>
            <person name="Zhang H."/>
        </authorList>
    </citation>
    <scope>NUCLEOTIDE SEQUENCE</scope>
    <source>
        <strain evidence="1">3651</strain>
    </source>
</reference>
<keyword evidence="2" id="KW-1185">Reference proteome</keyword>
<dbReference type="AlphaFoldDB" id="A0AAE1YG93"/>
<dbReference type="EMBL" id="JACGWO010000004">
    <property type="protein sequence ID" value="KAK4429502.1"/>
    <property type="molecule type" value="Genomic_DNA"/>
</dbReference>
<sequence length="117" mass="12829">MSTEPSASESSKALNPPIENQMTLFPSYKPTLIPAVDECLSAYEEIAGYMTYVISDASQESAIAGLDGEVIQDYISRCIKALAKTKEPEIADRNKEARNYAKLLIDIADNLGTRKPK</sequence>
<protein>
    <submittedName>
        <fullName evidence="1">Uncharacterized protein</fullName>
    </submittedName>
</protein>
<organism evidence="1 2">
    <name type="scientific">Sesamum alatum</name>
    <dbReference type="NCBI Taxonomy" id="300844"/>
    <lineage>
        <taxon>Eukaryota</taxon>
        <taxon>Viridiplantae</taxon>
        <taxon>Streptophyta</taxon>
        <taxon>Embryophyta</taxon>
        <taxon>Tracheophyta</taxon>
        <taxon>Spermatophyta</taxon>
        <taxon>Magnoliopsida</taxon>
        <taxon>eudicotyledons</taxon>
        <taxon>Gunneridae</taxon>
        <taxon>Pentapetalae</taxon>
        <taxon>asterids</taxon>
        <taxon>lamiids</taxon>
        <taxon>Lamiales</taxon>
        <taxon>Pedaliaceae</taxon>
        <taxon>Sesamum</taxon>
    </lineage>
</organism>
<comment type="caution">
    <text evidence="1">The sequence shown here is derived from an EMBL/GenBank/DDBJ whole genome shotgun (WGS) entry which is preliminary data.</text>
</comment>
<name>A0AAE1YG93_9LAMI</name>
<accession>A0AAE1YG93</accession>
<evidence type="ECO:0000313" key="1">
    <source>
        <dbReference type="EMBL" id="KAK4429502.1"/>
    </source>
</evidence>
<dbReference type="Proteomes" id="UP001293254">
    <property type="component" value="Unassembled WGS sequence"/>
</dbReference>
<reference evidence="1" key="1">
    <citation type="submission" date="2020-06" db="EMBL/GenBank/DDBJ databases">
        <authorList>
            <person name="Li T."/>
            <person name="Hu X."/>
            <person name="Zhang T."/>
            <person name="Song X."/>
            <person name="Zhang H."/>
            <person name="Dai N."/>
            <person name="Sheng W."/>
            <person name="Hou X."/>
            <person name="Wei L."/>
        </authorList>
    </citation>
    <scope>NUCLEOTIDE SEQUENCE</scope>
    <source>
        <strain evidence="1">3651</strain>
        <tissue evidence="1">Leaf</tissue>
    </source>
</reference>
<proteinExistence type="predicted"/>